<dbReference type="Pfam" id="PF00005">
    <property type="entry name" value="ABC_tran"/>
    <property type="match status" value="1"/>
</dbReference>
<dbReference type="InterPro" id="IPR011527">
    <property type="entry name" value="ABC1_TM_dom"/>
</dbReference>
<comment type="subcellular location">
    <subcellularLocation>
        <location evidence="1">Cell membrane</location>
        <topology evidence="1">Multi-pass membrane protein</topology>
    </subcellularLocation>
</comment>
<evidence type="ECO:0000256" key="7">
    <source>
        <dbReference type="ARBA" id="ARBA00022840"/>
    </source>
</evidence>
<evidence type="ECO:0000256" key="6">
    <source>
        <dbReference type="ARBA" id="ARBA00022741"/>
    </source>
</evidence>
<keyword evidence="15" id="KW-1185">Reference proteome</keyword>
<keyword evidence="3" id="KW-1003">Cell membrane</keyword>
<keyword evidence="4" id="KW-0997">Cell inner membrane</keyword>
<dbReference type="Gene3D" id="1.20.1560.10">
    <property type="entry name" value="ABC transporter type 1, transmembrane domain"/>
    <property type="match status" value="1"/>
</dbReference>
<dbReference type="GO" id="GO:0016887">
    <property type="term" value="F:ATP hydrolysis activity"/>
    <property type="evidence" value="ECO:0007669"/>
    <property type="project" value="InterPro"/>
</dbReference>
<dbReference type="RefSeq" id="WP_179779680.1">
    <property type="nucleotide sequence ID" value="NZ_JACCHK010000001.1"/>
</dbReference>
<evidence type="ECO:0000256" key="3">
    <source>
        <dbReference type="ARBA" id="ARBA00022475"/>
    </source>
</evidence>
<evidence type="ECO:0000256" key="10">
    <source>
        <dbReference type="SAM" id="MobiDB-lite"/>
    </source>
</evidence>
<sequence>MTEPTTTGAEPRQLLPTATAGQTWATLRTELARLPGLSAVAGTLLVAASATGLVAPWVLGRLVDDVIAGSDTSQIVTWAGAIAGAAVLAGLLTAVGAAVAARLGETVLARLRERVLDRALHLPSATLERAGTGDLVARAGDDVAVVTNVIATSGPAFLGALLSVVLTAAGLFALDWRLGIAGLVAAPAYALALRWYLKRSIPYYARERVATGERAQATAEALRGSATVRAYRMEDAHVARIAARSGVARDLSLEIFGLFTRFGLRINRSEFVGLAAVLLAGFLLVRDDLVTVGAATTAALYFHRLFNPIGLLLFESDSVLQAGASLARLVGVTALPDTATPAGPEPARQARPEPAALEVTVAQHRYDDGPVVLRDVDLRLAPGERVALVGASGAGKSTLAGIIAGIIAPTHGSVTLRGVPLVELGEHRLRREIALISQEVHVFAGPLADDLRLADPDATDDELTAALDLVGATHWFRTLPDGLATEVGEGGRHLTAAQAQQLALARLVLADPAVAVLDEATAEAGSAGARDLDRAAVAATEGRTTLVVAHRLSQAATADRVIVMEHGRVAEHGTHAELLAAGGGYSQLWRSWRMPGPVPPQGRGSTEQIEEQPVLG</sequence>
<dbReference type="InterPro" id="IPR003439">
    <property type="entry name" value="ABC_transporter-like_ATP-bd"/>
</dbReference>
<evidence type="ECO:0000256" key="8">
    <source>
        <dbReference type="ARBA" id="ARBA00022989"/>
    </source>
</evidence>
<dbReference type="PROSITE" id="PS50929">
    <property type="entry name" value="ABC_TM1F"/>
    <property type="match status" value="1"/>
</dbReference>
<protein>
    <submittedName>
        <fullName evidence="14">ATP-binding cassette subfamily C protein</fullName>
    </submittedName>
</protein>
<dbReference type="CDD" id="cd07346">
    <property type="entry name" value="ABC_6TM_exporters"/>
    <property type="match status" value="1"/>
</dbReference>
<gene>
    <name evidence="14" type="ORF">HNR22_001468</name>
</gene>
<evidence type="ECO:0000259" key="13">
    <source>
        <dbReference type="PROSITE" id="PS50929"/>
    </source>
</evidence>
<dbReference type="FunFam" id="3.40.50.300:FF:001001">
    <property type="entry name" value="Multidrug ABC transporter ATP-binding protein"/>
    <property type="match status" value="1"/>
</dbReference>
<feature type="region of interest" description="Disordered" evidence="10">
    <location>
        <begin position="594"/>
        <end position="616"/>
    </location>
</feature>
<dbReference type="GO" id="GO:0015421">
    <property type="term" value="F:ABC-type oligopeptide transporter activity"/>
    <property type="evidence" value="ECO:0007669"/>
    <property type="project" value="TreeGrafter"/>
</dbReference>
<evidence type="ECO:0000256" key="5">
    <source>
        <dbReference type="ARBA" id="ARBA00022692"/>
    </source>
</evidence>
<dbReference type="PANTHER" id="PTHR43394">
    <property type="entry name" value="ATP-DEPENDENT PERMEASE MDL1, MITOCHONDRIAL"/>
    <property type="match status" value="1"/>
</dbReference>
<feature type="transmembrane region" description="Helical" evidence="11">
    <location>
        <begin position="180"/>
        <end position="197"/>
    </location>
</feature>
<evidence type="ECO:0000256" key="9">
    <source>
        <dbReference type="ARBA" id="ARBA00023136"/>
    </source>
</evidence>
<evidence type="ECO:0000256" key="1">
    <source>
        <dbReference type="ARBA" id="ARBA00004651"/>
    </source>
</evidence>
<dbReference type="GO" id="GO:0005524">
    <property type="term" value="F:ATP binding"/>
    <property type="evidence" value="ECO:0007669"/>
    <property type="project" value="UniProtKB-KW"/>
</dbReference>
<dbReference type="GO" id="GO:0005886">
    <property type="term" value="C:plasma membrane"/>
    <property type="evidence" value="ECO:0007669"/>
    <property type="project" value="UniProtKB-SubCell"/>
</dbReference>
<accession>A0A7Z0BCD4</accession>
<keyword evidence="8 11" id="KW-1133">Transmembrane helix</keyword>
<name>A0A7Z0BCD4_9ACTN</name>
<dbReference type="InterPro" id="IPR003593">
    <property type="entry name" value="AAA+_ATPase"/>
</dbReference>
<feature type="transmembrane region" description="Helical" evidence="11">
    <location>
        <begin position="78"/>
        <end position="104"/>
    </location>
</feature>
<comment type="caution">
    <text evidence="14">The sequence shown here is derived from an EMBL/GenBank/DDBJ whole genome shotgun (WGS) entry which is preliminary data.</text>
</comment>
<dbReference type="InterPro" id="IPR027417">
    <property type="entry name" value="P-loop_NTPase"/>
</dbReference>
<dbReference type="SMART" id="SM00382">
    <property type="entry name" value="AAA"/>
    <property type="match status" value="1"/>
</dbReference>
<evidence type="ECO:0000256" key="2">
    <source>
        <dbReference type="ARBA" id="ARBA00022448"/>
    </source>
</evidence>
<evidence type="ECO:0000256" key="11">
    <source>
        <dbReference type="SAM" id="Phobius"/>
    </source>
</evidence>
<keyword evidence="2" id="KW-0813">Transport</keyword>
<evidence type="ECO:0000256" key="4">
    <source>
        <dbReference type="ARBA" id="ARBA00022519"/>
    </source>
</evidence>
<dbReference type="Proteomes" id="UP000523545">
    <property type="component" value="Unassembled WGS sequence"/>
</dbReference>
<dbReference type="InterPro" id="IPR036640">
    <property type="entry name" value="ABC1_TM_sf"/>
</dbReference>
<dbReference type="AlphaFoldDB" id="A0A7Z0BCD4"/>
<dbReference type="SUPFAM" id="SSF90123">
    <property type="entry name" value="ABC transporter transmembrane region"/>
    <property type="match status" value="1"/>
</dbReference>
<keyword evidence="6" id="KW-0547">Nucleotide-binding</keyword>
<keyword evidence="7 14" id="KW-0067">ATP-binding</keyword>
<dbReference type="PANTHER" id="PTHR43394:SF1">
    <property type="entry name" value="ATP-BINDING CASSETTE SUB-FAMILY B MEMBER 10, MITOCHONDRIAL"/>
    <property type="match status" value="1"/>
</dbReference>
<evidence type="ECO:0000259" key="12">
    <source>
        <dbReference type="PROSITE" id="PS50893"/>
    </source>
</evidence>
<dbReference type="PROSITE" id="PS50893">
    <property type="entry name" value="ABC_TRANSPORTER_2"/>
    <property type="match status" value="1"/>
</dbReference>
<feature type="transmembrane region" description="Helical" evidence="11">
    <location>
        <begin position="271"/>
        <end position="302"/>
    </location>
</feature>
<feature type="transmembrane region" description="Helical" evidence="11">
    <location>
        <begin position="37"/>
        <end position="58"/>
    </location>
</feature>
<feature type="domain" description="ABC transporter" evidence="12">
    <location>
        <begin position="357"/>
        <end position="591"/>
    </location>
</feature>
<keyword evidence="5 11" id="KW-0812">Transmembrane</keyword>
<evidence type="ECO:0000313" key="15">
    <source>
        <dbReference type="Proteomes" id="UP000523545"/>
    </source>
</evidence>
<dbReference type="EMBL" id="JACCHK010000001">
    <property type="protein sequence ID" value="NYH41741.1"/>
    <property type="molecule type" value="Genomic_DNA"/>
</dbReference>
<evidence type="ECO:0000313" key="14">
    <source>
        <dbReference type="EMBL" id="NYH41741.1"/>
    </source>
</evidence>
<dbReference type="SUPFAM" id="SSF52540">
    <property type="entry name" value="P-loop containing nucleoside triphosphate hydrolases"/>
    <property type="match status" value="1"/>
</dbReference>
<dbReference type="Gene3D" id="3.40.50.300">
    <property type="entry name" value="P-loop containing nucleotide triphosphate hydrolases"/>
    <property type="match status" value="1"/>
</dbReference>
<feature type="transmembrane region" description="Helical" evidence="11">
    <location>
        <begin position="156"/>
        <end position="174"/>
    </location>
</feature>
<dbReference type="InterPro" id="IPR039421">
    <property type="entry name" value="Type_1_exporter"/>
</dbReference>
<dbReference type="Pfam" id="PF00664">
    <property type="entry name" value="ABC_membrane"/>
    <property type="match status" value="1"/>
</dbReference>
<feature type="domain" description="ABC transmembrane type-1" evidence="13">
    <location>
        <begin position="39"/>
        <end position="321"/>
    </location>
</feature>
<keyword evidence="9 11" id="KW-0472">Membrane</keyword>
<reference evidence="14 15" key="1">
    <citation type="submission" date="2020-07" db="EMBL/GenBank/DDBJ databases">
        <title>Sequencing the genomes of 1000 actinobacteria strains.</title>
        <authorList>
            <person name="Klenk H.-P."/>
        </authorList>
    </citation>
    <scope>NUCLEOTIDE SEQUENCE [LARGE SCALE GENOMIC DNA]</scope>
    <source>
        <strain evidence="14 15">DSM 45876</strain>
    </source>
</reference>
<proteinExistence type="predicted"/>
<organism evidence="14 15">
    <name type="scientific">Micromonospora jinlongensis</name>
    <dbReference type="NCBI Taxonomy" id="1287877"/>
    <lineage>
        <taxon>Bacteria</taxon>
        <taxon>Bacillati</taxon>
        <taxon>Actinomycetota</taxon>
        <taxon>Actinomycetes</taxon>
        <taxon>Micromonosporales</taxon>
        <taxon>Micromonosporaceae</taxon>
        <taxon>Micromonospora</taxon>
    </lineage>
</organism>